<dbReference type="InterPro" id="IPR005194">
    <property type="entry name" value="Glyco_hydro_65_C"/>
</dbReference>
<sequence>MQLIKLRIENDAMNIAYYPSADGPATTRYAIAYNPDQSINDNLENIKVRLAGLKFDAAILENGLDYAFSDTIVGVNYDRIDVGLALTNLLNIPVVSRAAVDQDGLVAAVKAKKTYLKWHLDYYGQYQGVRNNGQEAMLTVGNGYFGLRGAYVEARADKNNYPGTYVAGVFDQETTTIKDHDVVNEDLVNLPNAQFITFGVDHQEPFTINDRDVQDVYRSLDLKTGILTTTMLIQLQSGHMLQVQSQKLANMQDWHRFSIRYTVTPLNFSGSLQIYSEIDGSVVNGNVSRYNVFDQHHLQTLGMESCGNTMTLAGETKSSKINYTFGAKLTSPDCETSQLIELKNQPQGVQQTLSVEVQAGQTYTFDKNVVIATSNVANDTLLNTVESSLAQASFDDTVKASSDYWAKTWHDADIKIRGDLTSQRLTRVNIYHSLVSTAALESGQLDASAGARGLHGEAYRGHVFWDEMFMLPFYSLHRPELAKQLLMYRYRRLPAARANAKAAGFAGAMYPWQSAQKGDEQAQFTHLNPITQAWDPDNSRLQRHVSLDIAYDVWTYTHITQDTDFLAKYGMEMLLSIAQFWISKATYDETTGRYSIAGVMGPDEFHENYPNNQTPGLKNNAYTNLMVAWLFDTIAQLREQLDNAAYQKAASAAAFNTELANKMADISHKLTLEINKSGIIAQFEGYFNLPTLDFHAYRQKFGDISRMDRILKAEGKTPDAYQVAKQADALMAFYNFDVPTVQKLIEKLGYTLPKEYLTHNIQYYLERTTHGSTLSRIVYAVLNQLDENYDQAWSLFSEALFSDYYDIQGGTTAEGIHLGVMCATLLLETRNFGGVSALADQLQVAPQLPDHWEALKFKHTFRGAHYTFVINHEKVTVTADQKRSITIAGKDYQLQAKKPLTVAYAHN</sequence>
<dbReference type="RefSeq" id="WP_137615030.1">
    <property type="nucleotide sequence ID" value="NZ_BJDI01000001.1"/>
</dbReference>
<dbReference type="GO" id="GO:0016787">
    <property type="term" value="F:hydrolase activity"/>
    <property type="evidence" value="ECO:0007669"/>
    <property type="project" value="UniProtKB-KW"/>
</dbReference>
<accession>A0ABW1SGP4</accession>
<feature type="domain" description="Glycoside hydrolase family 65 central catalytic" evidence="1">
    <location>
        <begin position="427"/>
        <end position="825"/>
    </location>
</feature>
<evidence type="ECO:0000259" key="3">
    <source>
        <dbReference type="Pfam" id="PF03636"/>
    </source>
</evidence>
<dbReference type="InterPro" id="IPR012341">
    <property type="entry name" value="6hp_glycosidase-like_sf"/>
</dbReference>
<evidence type="ECO:0000313" key="5">
    <source>
        <dbReference type="Proteomes" id="UP001596171"/>
    </source>
</evidence>
<name>A0ABW1SGP4_9LACO</name>
<dbReference type="Pfam" id="PF03636">
    <property type="entry name" value="Glyco_hydro_65N"/>
    <property type="match status" value="1"/>
</dbReference>
<comment type="caution">
    <text evidence="4">The sequence shown here is derived from an EMBL/GenBank/DDBJ whole genome shotgun (WGS) entry which is preliminary data.</text>
</comment>
<feature type="domain" description="Glycoside hydrolase family 65 N-terminal" evidence="3">
    <location>
        <begin position="129"/>
        <end position="374"/>
    </location>
</feature>
<protein>
    <submittedName>
        <fullName evidence="4">Glycoside hydrolase family 65 protein</fullName>
    </submittedName>
</protein>
<proteinExistence type="predicted"/>
<dbReference type="Gene3D" id="2.70.98.40">
    <property type="entry name" value="Glycoside hydrolase, family 65, N-terminal domain"/>
    <property type="match status" value="1"/>
</dbReference>
<dbReference type="InterPro" id="IPR005195">
    <property type="entry name" value="Glyco_hydro_65_M"/>
</dbReference>
<evidence type="ECO:0000259" key="2">
    <source>
        <dbReference type="Pfam" id="PF03633"/>
    </source>
</evidence>
<dbReference type="PANTHER" id="PTHR11051:SF8">
    <property type="entry name" value="PROTEIN-GLUCOSYLGALACTOSYLHYDROXYLYSINE GLUCOSIDASE"/>
    <property type="match status" value="1"/>
</dbReference>
<organism evidence="4 5">
    <name type="scientific">Lactiplantibacillus nangangensis</name>
    <dbReference type="NCBI Taxonomy" id="2559917"/>
    <lineage>
        <taxon>Bacteria</taxon>
        <taxon>Bacillati</taxon>
        <taxon>Bacillota</taxon>
        <taxon>Bacilli</taxon>
        <taxon>Lactobacillales</taxon>
        <taxon>Lactobacillaceae</taxon>
        <taxon>Lactiplantibacillus</taxon>
    </lineage>
</organism>
<dbReference type="InterPro" id="IPR011013">
    <property type="entry name" value="Gal_mutarotase_sf_dom"/>
</dbReference>
<dbReference type="Pfam" id="PF03633">
    <property type="entry name" value="Glyco_hydro_65C"/>
    <property type="match status" value="1"/>
</dbReference>
<reference evidence="5" key="1">
    <citation type="journal article" date="2019" name="Int. J. Syst. Evol. Microbiol.">
        <title>The Global Catalogue of Microorganisms (GCM) 10K type strain sequencing project: providing services to taxonomists for standard genome sequencing and annotation.</title>
        <authorList>
            <consortium name="The Broad Institute Genomics Platform"/>
            <consortium name="The Broad Institute Genome Sequencing Center for Infectious Disease"/>
            <person name="Wu L."/>
            <person name="Ma J."/>
        </authorList>
    </citation>
    <scope>NUCLEOTIDE SEQUENCE [LARGE SCALE GENOMIC DNA]</scope>
    <source>
        <strain evidence="5">CCM 8930</strain>
    </source>
</reference>
<dbReference type="Gene3D" id="1.50.10.10">
    <property type="match status" value="1"/>
</dbReference>
<dbReference type="PANTHER" id="PTHR11051">
    <property type="entry name" value="GLYCOSYL HYDROLASE-RELATED"/>
    <property type="match status" value="1"/>
</dbReference>
<dbReference type="Gene3D" id="2.60.420.10">
    <property type="entry name" value="Maltose phosphorylase, domain 3"/>
    <property type="match status" value="1"/>
</dbReference>
<dbReference type="Pfam" id="PF03632">
    <property type="entry name" value="Glyco_hydro_65m"/>
    <property type="match status" value="1"/>
</dbReference>
<dbReference type="Proteomes" id="UP001596171">
    <property type="component" value="Unassembled WGS sequence"/>
</dbReference>
<evidence type="ECO:0000259" key="1">
    <source>
        <dbReference type="Pfam" id="PF03632"/>
    </source>
</evidence>
<keyword evidence="5" id="KW-1185">Reference proteome</keyword>
<dbReference type="SUPFAM" id="SSF48208">
    <property type="entry name" value="Six-hairpin glycosidases"/>
    <property type="match status" value="1"/>
</dbReference>
<dbReference type="SUPFAM" id="SSF74650">
    <property type="entry name" value="Galactose mutarotase-like"/>
    <property type="match status" value="1"/>
</dbReference>
<gene>
    <name evidence="4" type="ORF">ACFP1L_02315</name>
</gene>
<dbReference type="InterPro" id="IPR005196">
    <property type="entry name" value="Glyco_hydro_65_N"/>
</dbReference>
<evidence type="ECO:0000313" key="4">
    <source>
        <dbReference type="EMBL" id="MFC6200730.1"/>
    </source>
</evidence>
<dbReference type="InterPro" id="IPR037018">
    <property type="entry name" value="GH65_N"/>
</dbReference>
<feature type="domain" description="Glycoside hydrolase family 65 C-terminal" evidence="2">
    <location>
        <begin position="839"/>
        <end position="894"/>
    </location>
</feature>
<dbReference type="EMBL" id="JBHSSE010000003">
    <property type="protein sequence ID" value="MFC6200730.1"/>
    <property type="molecule type" value="Genomic_DNA"/>
</dbReference>
<keyword evidence="4" id="KW-0378">Hydrolase</keyword>
<dbReference type="InterPro" id="IPR008928">
    <property type="entry name" value="6-hairpin_glycosidase_sf"/>
</dbReference>